<feature type="domain" description="DUF4332" evidence="1">
    <location>
        <begin position="380"/>
        <end position="501"/>
    </location>
</feature>
<dbReference type="Gene3D" id="1.10.575.10">
    <property type="entry name" value="P1 Nuclease"/>
    <property type="match status" value="1"/>
</dbReference>
<organism evidence="2 3">
    <name type="scientific">Neorhodopirellula pilleata</name>
    <dbReference type="NCBI Taxonomy" id="2714738"/>
    <lineage>
        <taxon>Bacteria</taxon>
        <taxon>Pseudomonadati</taxon>
        <taxon>Planctomycetota</taxon>
        <taxon>Planctomycetia</taxon>
        <taxon>Pirellulales</taxon>
        <taxon>Pirellulaceae</taxon>
        <taxon>Neorhodopirellula</taxon>
    </lineage>
</organism>
<dbReference type="PANTHER" id="PTHR31294:SF8">
    <property type="entry name" value="KERATIN-ASSOCIATED PROTEIN 21-1-RELATED"/>
    <property type="match status" value="1"/>
</dbReference>
<protein>
    <recommendedName>
        <fullName evidence="1">DUF4332 domain-containing protein</fullName>
    </recommendedName>
</protein>
<dbReference type="InterPro" id="IPR008947">
    <property type="entry name" value="PLipase_C/P1_nuclease_dom_sf"/>
</dbReference>
<accession>A0A5C6ABK8</accession>
<sequence length="529" mass="59708">MNNLPDRCLLTILRAAHCRSTHHHFAIDALPLVSTDAGHRLASHLMRHHQRYLAGAKDPDKRFRDFHNHVIHVDDGYWGGAPRVAHQWYDRLQKYLRQERWSDAAHAAGVLSHYFTDPIQPLHTGQKIEEKVLHRPIEWSITKSYASLFMQWKTDPTRIVFQLSDGPGWLGDAILQSARVAHQHYETLIEHYDLQAGRVDPPAGLDRVSRGCLSQLIGLCVTGWARVIERAALEAELARNCPLPHQGTSLACVLAGIRVPTQVWLRRIEHKVEQKKVRNLIDEFEQTGSVSKYLPSEVRVLEKVRKVHRREKEFTKALLARKQQATVRILEESIPQEDTVSHEAIVAQEASVPLHGIVSFDSKREPQVRLHVQDELVDAPSIGKKTAARFAEIGVHTVGDFLSATPEAMAEKLATRWITVETLRVWRCQAILMCQLPEMLARETQLLVGAGFATADKIAKSDAETILTAVQRYASSHSGLRYLRGAEPPDLQRVEEWVGEAALALVRQKRALARMPVQVSTHENVSKAA</sequence>
<dbReference type="EMBL" id="SJPM01000004">
    <property type="protein sequence ID" value="TWT97422.1"/>
    <property type="molecule type" value="Genomic_DNA"/>
</dbReference>
<dbReference type="CDD" id="cd10981">
    <property type="entry name" value="ZnPC_S1P1"/>
    <property type="match status" value="1"/>
</dbReference>
<dbReference type="Proteomes" id="UP000316213">
    <property type="component" value="Unassembled WGS sequence"/>
</dbReference>
<evidence type="ECO:0000313" key="3">
    <source>
        <dbReference type="Proteomes" id="UP000316213"/>
    </source>
</evidence>
<reference evidence="2 3" key="1">
    <citation type="submission" date="2019-02" db="EMBL/GenBank/DDBJ databases">
        <title>Deep-cultivation of Planctomycetes and their phenomic and genomic characterization uncovers novel biology.</title>
        <authorList>
            <person name="Wiegand S."/>
            <person name="Jogler M."/>
            <person name="Boedeker C."/>
            <person name="Pinto D."/>
            <person name="Vollmers J."/>
            <person name="Rivas-Marin E."/>
            <person name="Kohn T."/>
            <person name="Peeters S.H."/>
            <person name="Heuer A."/>
            <person name="Rast P."/>
            <person name="Oberbeckmann S."/>
            <person name="Bunk B."/>
            <person name="Jeske O."/>
            <person name="Meyerdierks A."/>
            <person name="Storesund J.E."/>
            <person name="Kallscheuer N."/>
            <person name="Luecker S."/>
            <person name="Lage O.M."/>
            <person name="Pohl T."/>
            <person name="Merkel B.J."/>
            <person name="Hornburger P."/>
            <person name="Mueller R.-W."/>
            <person name="Bruemmer F."/>
            <person name="Labrenz M."/>
            <person name="Spormann A.M."/>
            <person name="Op Den Camp H."/>
            <person name="Overmann J."/>
            <person name="Amann R."/>
            <person name="Jetten M.S.M."/>
            <person name="Mascher T."/>
            <person name="Medema M.H."/>
            <person name="Devos D.P."/>
            <person name="Kaster A.-K."/>
            <person name="Ovreas L."/>
            <person name="Rohde M."/>
            <person name="Galperin M.Y."/>
            <person name="Jogler C."/>
        </authorList>
    </citation>
    <scope>NUCLEOTIDE SEQUENCE [LARGE SCALE GENOMIC DNA]</scope>
    <source>
        <strain evidence="2 3">Pla100</strain>
    </source>
</reference>
<evidence type="ECO:0000259" key="1">
    <source>
        <dbReference type="Pfam" id="PF14229"/>
    </source>
</evidence>
<keyword evidence="3" id="KW-1185">Reference proteome</keyword>
<dbReference type="AlphaFoldDB" id="A0A5C6ABK8"/>
<dbReference type="RefSeq" id="WP_231603000.1">
    <property type="nucleotide sequence ID" value="NZ_SJPM01000004.1"/>
</dbReference>
<dbReference type="SUPFAM" id="SSF48537">
    <property type="entry name" value="Phospholipase C/P1 nuclease"/>
    <property type="match status" value="1"/>
</dbReference>
<dbReference type="Pfam" id="PF14229">
    <property type="entry name" value="DUF4332"/>
    <property type="match status" value="1"/>
</dbReference>
<dbReference type="PANTHER" id="PTHR31294">
    <property type="match status" value="1"/>
</dbReference>
<evidence type="ECO:0000313" key="2">
    <source>
        <dbReference type="EMBL" id="TWT97422.1"/>
    </source>
</evidence>
<dbReference type="GO" id="GO:0016788">
    <property type="term" value="F:hydrolase activity, acting on ester bonds"/>
    <property type="evidence" value="ECO:0007669"/>
    <property type="project" value="InterPro"/>
</dbReference>
<proteinExistence type="predicted"/>
<name>A0A5C6ABK8_9BACT</name>
<dbReference type="InterPro" id="IPR025567">
    <property type="entry name" value="DUF4332"/>
</dbReference>
<gene>
    <name evidence="2" type="ORF">Pla100_25740</name>
</gene>
<comment type="caution">
    <text evidence="2">The sequence shown here is derived from an EMBL/GenBank/DDBJ whole genome shotgun (WGS) entry which is preliminary data.</text>
</comment>